<dbReference type="PATRIC" id="fig|69.6.peg.3060"/>
<protein>
    <submittedName>
        <fullName evidence="2">Uncharacterized protein</fullName>
    </submittedName>
</protein>
<dbReference type="KEGG" id="lez:GLE_3102"/>
<evidence type="ECO:0000313" key="2">
    <source>
        <dbReference type="EMBL" id="ALN58449.1"/>
    </source>
</evidence>
<proteinExistence type="predicted"/>
<feature type="region of interest" description="Disordered" evidence="1">
    <location>
        <begin position="1"/>
        <end position="79"/>
    </location>
</feature>
<feature type="compositionally biased region" description="Low complexity" evidence="1">
    <location>
        <begin position="46"/>
        <end position="57"/>
    </location>
</feature>
<dbReference type="EMBL" id="CP013140">
    <property type="protein sequence ID" value="ALN58449.1"/>
    <property type="molecule type" value="Genomic_DNA"/>
</dbReference>
<evidence type="ECO:0000256" key="1">
    <source>
        <dbReference type="SAM" id="MobiDB-lite"/>
    </source>
</evidence>
<accession>A0A0S2DJ62</accession>
<gene>
    <name evidence="2" type="ORF">GLE_3102</name>
</gene>
<dbReference type="Proteomes" id="UP000061569">
    <property type="component" value="Chromosome"/>
</dbReference>
<sequence>MWEGLQARRFCSESPRPERKASGLKALPQKSRIAAATQRSPQATESASRAGAALLSSIRGATDAPQAARSGSPAVSGRA</sequence>
<dbReference type="STRING" id="69.GLE_3102"/>
<evidence type="ECO:0000313" key="3">
    <source>
        <dbReference type="Proteomes" id="UP000061569"/>
    </source>
</evidence>
<dbReference type="AlphaFoldDB" id="A0A0S2DJ62"/>
<organism evidence="2 3">
    <name type="scientific">Lysobacter enzymogenes</name>
    <dbReference type="NCBI Taxonomy" id="69"/>
    <lineage>
        <taxon>Bacteria</taxon>
        <taxon>Pseudomonadati</taxon>
        <taxon>Pseudomonadota</taxon>
        <taxon>Gammaproteobacteria</taxon>
        <taxon>Lysobacterales</taxon>
        <taxon>Lysobacteraceae</taxon>
        <taxon>Lysobacter</taxon>
    </lineage>
</organism>
<name>A0A0S2DJ62_LYSEN</name>
<reference evidence="2 3" key="1">
    <citation type="submission" date="2015-11" db="EMBL/GenBank/DDBJ databases">
        <title>Genome sequences of Lysobacter enzymogenes strain C3 and Lysobacter antibioticus ATCC 29479.</title>
        <authorList>
            <person name="Kobayashi D.Y."/>
        </authorList>
    </citation>
    <scope>NUCLEOTIDE SEQUENCE [LARGE SCALE GENOMIC DNA]</scope>
    <source>
        <strain evidence="2 3">C3</strain>
    </source>
</reference>